<dbReference type="PANTHER" id="PTHR12120">
    <property type="entry name" value="TNFR-CYS DOMAIN-CONTAINING PROTEIN"/>
    <property type="match status" value="1"/>
</dbReference>
<accession>A0AAU9VQF6</accession>
<evidence type="ECO:0000256" key="5">
    <source>
        <dbReference type="ARBA" id="ARBA00023136"/>
    </source>
</evidence>
<dbReference type="PROSITE" id="PS50050">
    <property type="entry name" value="TNFR_NGFR_2"/>
    <property type="match status" value="1"/>
</dbReference>
<keyword evidence="7" id="KW-0675">Receptor</keyword>
<gene>
    <name evidence="12" type="ORF">PMEA_00010886</name>
</gene>
<dbReference type="Gene3D" id="2.10.50.10">
    <property type="entry name" value="Tumor Necrosis Factor Receptor, subunit A, domain 2"/>
    <property type="match status" value="1"/>
</dbReference>
<keyword evidence="6" id="KW-1015">Disulfide bond</keyword>
<evidence type="ECO:0000256" key="7">
    <source>
        <dbReference type="ARBA" id="ARBA00023170"/>
    </source>
</evidence>
<dbReference type="GO" id="GO:0043123">
    <property type="term" value="P:positive regulation of canonical NF-kappaB signal transduction"/>
    <property type="evidence" value="ECO:0007669"/>
    <property type="project" value="InterPro"/>
</dbReference>
<reference evidence="12 13" key="1">
    <citation type="submission" date="2022-05" db="EMBL/GenBank/DDBJ databases">
        <authorList>
            <consortium name="Genoscope - CEA"/>
            <person name="William W."/>
        </authorList>
    </citation>
    <scope>NUCLEOTIDE SEQUENCE [LARGE SCALE GENOMIC DNA]</scope>
</reference>
<dbReference type="Gene3D" id="1.10.533.10">
    <property type="entry name" value="Death Domain, Fas"/>
    <property type="match status" value="1"/>
</dbReference>
<comment type="caution">
    <text evidence="9">Lacks conserved residue(s) required for the propagation of feature annotation.</text>
</comment>
<keyword evidence="8" id="KW-0325">Glycoprotein</keyword>
<evidence type="ECO:0000259" key="11">
    <source>
        <dbReference type="PROSITE" id="PS50050"/>
    </source>
</evidence>
<keyword evidence="3" id="KW-0677">Repeat</keyword>
<feature type="transmembrane region" description="Helical" evidence="10">
    <location>
        <begin position="265"/>
        <end position="291"/>
    </location>
</feature>
<feature type="domain" description="TNFR-Cys" evidence="11">
    <location>
        <begin position="45"/>
        <end position="83"/>
    </location>
</feature>
<comment type="caution">
    <text evidence="12">The sequence shown here is derived from an EMBL/GenBank/DDBJ whole genome shotgun (WGS) entry which is preliminary data.</text>
</comment>
<dbReference type="PROSITE" id="PS00652">
    <property type="entry name" value="TNFR_NGFR_1"/>
    <property type="match status" value="1"/>
</dbReference>
<feature type="repeat" description="TNFR-Cys" evidence="9">
    <location>
        <begin position="45"/>
        <end position="83"/>
    </location>
</feature>
<comment type="subcellular location">
    <subcellularLocation>
        <location evidence="1">Membrane</location>
        <topology evidence="1">Single-pass membrane protein</topology>
    </subcellularLocation>
</comment>
<proteinExistence type="predicted"/>
<keyword evidence="13" id="KW-1185">Reference proteome</keyword>
<sequence length="463" mass="51166">SYTILGHQNTTIGCQLCPDCAPGHQLTPPCGSKLQQNAASITCTTCPSQSYKERHGSASCEVCRTCHPREITSPCTSETNAHCGGCPRGTYQWGYTVDSCKKCSTCCAIKRFAEVECFYLRRCLRKNCTKEMETGERNPQQVDATNSQSVRMPRRVTPPVPMPLHDLSSGNNSDQLKKQGLQVIVSKLTRRRVTTEVLQAIQRENVESASNMAKEEIHSTQIISSSTHNTTTEPQKGFGTLPSGNAVEPTLLMAVSYLSETIKHLIAVFISLAVILGIIALTSVGLLIIICCKPQSSGITMTCCAQYINRNYEGFEPVTLNSTPQLKGSFLGKLVKYTYHEKNISTMTNFFNFSGLILSELPPDLEVLLVEKLDVRRKGESFYGWQKVGAAFKICRDELRHLNIEYKRENGSPTSKLLLKLGTSKCATISDLIDVLKSRKVNRHDVASLAIQFIQTVSNSQHA</sequence>
<dbReference type="AlphaFoldDB" id="A0AAU9VQF6"/>
<dbReference type="EMBL" id="CALNXJ010000002">
    <property type="protein sequence ID" value="CAH3033058.1"/>
    <property type="molecule type" value="Genomic_DNA"/>
</dbReference>
<evidence type="ECO:0000256" key="1">
    <source>
        <dbReference type="ARBA" id="ARBA00004167"/>
    </source>
</evidence>
<evidence type="ECO:0000256" key="6">
    <source>
        <dbReference type="ARBA" id="ARBA00023157"/>
    </source>
</evidence>
<dbReference type="GO" id="GO:0046330">
    <property type="term" value="P:positive regulation of JNK cascade"/>
    <property type="evidence" value="ECO:0007669"/>
    <property type="project" value="InterPro"/>
</dbReference>
<protein>
    <recommendedName>
        <fullName evidence="11">TNFR-Cys domain-containing protein</fullName>
    </recommendedName>
</protein>
<name>A0AAU9VQF6_9CNID</name>
<evidence type="ECO:0000313" key="12">
    <source>
        <dbReference type="EMBL" id="CAH3033058.1"/>
    </source>
</evidence>
<evidence type="ECO:0000256" key="2">
    <source>
        <dbReference type="ARBA" id="ARBA00022692"/>
    </source>
</evidence>
<evidence type="ECO:0000256" key="10">
    <source>
        <dbReference type="SAM" id="Phobius"/>
    </source>
</evidence>
<evidence type="ECO:0000256" key="4">
    <source>
        <dbReference type="ARBA" id="ARBA00022989"/>
    </source>
</evidence>
<dbReference type="InterPro" id="IPR047526">
    <property type="entry name" value="TNR19/27/EDAR"/>
</dbReference>
<evidence type="ECO:0000256" key="3">
    <source>
        <dbReference type="ARBA" id="ARBA00022737"/>
    </source>
</evidence>
<organism evidence="12 13">
    <name type="scientific">Pocillopora meandrina</name>
    <dbReference type="NCBI Taxonomy" id="46732"/>
    <lineage>
        <taxon>Eukaryota</taxon>
        <taxon>Metazoa</taxon>
        <taxon>Cnidaria</taxon>
        <taxon>Anthozoa</taxon>
        <taxon>Hexacorallia</taxon>
        <taxon>Scleractinia</taxon>
        <taxon>Astrocoeniina</taxon>
        <taxon>Pocilloporidae</taxon>
        <taxon>Pocillopora</taxon>
    </lineage>
</organism>
<dbReference type="Proteomes" id="UP001159428">
    <property type="component" value="Unassembled WGS sequence"/>
</dbReference>
<dbReference type="InterPro" id="IPR001368">
    <property type="entry name" value="TNFR/NGFR_Cys_rich_reg"/>
</dbReference>
<keyword evidence="5 10" id="KW-0472">Membrane</keyword>
<keyword evidence="2 10" id="KW-0812">Transmembrane</keyword>
<evidence type="ECO:0000313" key="13">
    <source>
        <dbReference type="Proteomes" id="UP001159428"/>
    </source>
</evidence>
<keyword evidence="4 10" id="KW-1133">Transmembrane helix</keyword>
<dbReference type="PANTHER" id="PTHR12120:SF10">
    <property type="entry name" value="TNFR-CYS DOMAIN-CONTAINING PROTEIN"/>
    <property type="match status" value="1"/>
</dbReference>
<dbReference type="InterPro" id="IPR011029">
    <property type="entry name" value="DEATH-like_dom_sf"/>
</dbReference>
<dbReference type="CDD" id="cd00185">
    <property type="entry name" value="TNFRSF"/>
    <property type="match status" value="1"/>
</dbReference>
<dbReference type="GO" id="GO:0038023">
    <property type="term" value="F:signaling receptor activity"/>
    <property type="evidence" value="ECO:0007669"/>
    <property type="project" value="InterPro"/>
</dbReference>
<dbReference type="GO" id="GO:0005886">
    <property type="term" value="C:plasma membrane"/>
    <property type="evidence" value="ECO:0007669"/>
    <property type="project" value="TreeGrafter"/>
</dbReference>
<feature type="non-terminal residue" evidence="12">
    <location>
        <position position="1"/>
    </location>
</feature>
<evidence type="ECO:0000256" key="9">
    <source>
        <dbReference type="PROSITE-ProRule" id="PRU00206"/>
    </source>
</evidence>
<evidence type="ECO:0000256" key="8">
    <source>
        <dbReference type="ARBA" id="ARBA00023180"/>
    </source>
</evidence>
<dbReference type="SUPFAM" id="SSF47986">
    <property type="entry name" value="DEATH domain"/>
    <property type="match status" value="1"/>
</dbReference>